<dbReference type="EMBL" id="GEGO01007085">
    <property type="protein sequence ID" value="JAR88319.1"/>
    <property type="molecule type" value="Transcribed_RNA"/>
</dbReference>
<feature type="transmembrane region" description="Helical" evidence="1">
    <location>
        <begin position="58"/>
        <end position="77"/>
    </location>
</feature>
<protein>
    <submittedName>
        <fullName evidence="2">Uncharacterized protein</fullName>
    </submittedName>
</protein>
<name>A0A147BC35_IXORI</name>
<accession>A0A147BC35</accession>
<evidence type="ECO:0000313" key="2">
    <source>
        <dbReference type="EMBL" id="JAR88319.1"/>
    </source>
</evidence>
<dbReference type="AlphaFoldDB" id="A0A147BC35"/>
<feature type="transmembrane region" description="Helical" evidence="1">
    <location>
        <begin position="33"/>
        <end position="51"/>
    </location>
</feature>
<keyword evidence="1" id="KW-1133">Transmembrane helix</keyword>
<keyword evidence="1" id="KW-0812">Transmembrane</keyword>
<reference evidence="2" key="1">
    <citation type="journal article" date="2018" name="PLoS Negl. Trop. Dis.">
        <title>Sialome diversity of ticks revealed by RNAseq of single tick salivary glands.</title>
        <authorList>
            <person name="Perner J."/>
            <person name="Kropackova S."/>
            <person name="Kopacek P."/>
            <person name="Ribeiro J.M."/>
        </authorList>
    </citation>
    <scope>NUCLEOTIDE SEQUENCE</scope>
    <source>
        <strain evidence="2">Siblings of single egg batch collected in Ceske Budejovice</strain>
        <tissue evidence="2">Salivary glands</tissue>
    </source>
</reference>
<organism evidence="2">
    <name type="scientific">Ixodes ricinus</name>
    <name type="common">Common tick</name>
    <name type="synonym">Acarus ricinus</name>
    <dbReference type="NCBI Taxonomy" id="34613"/>
    <lineage>
        <taxon>Eukaryota</taxon>
        <taxon>Metazoa</taxon>
        <taxon>Ecdysozoa</taxon>
        <taxon>Arthropoda</taxon>
        <taxon>Chelicerata</taxon>
        <taxon>Arachnida</taxon>
        <taxon>Acari</taxon>
        <taxon>Parasitiformes</taxon>
        <taxon>Ixodida</taxon>
        <taxon>Ixodoidea</taxon>
        <taxon>Ixodidae</taxon>
        <taxon>Ixodinae</taxon>
        <taxon>Ixodes</taxon>
    </lineage>
</organism>
<keyword evidence="1" id="KW-0472">Membrane</keyword>
<evidence type="ECO:0000256" key="1">
    <source>
        <dbReference type="SAM" id="Phobius"/>
    </source>
</evidence>
<sequence length="83" mass="9019">MLSCLTWLSSLSNRAICLCALSYLACSSSRSPLASGFFAVACFFFSSSIRIKSAFVDVACLSFMCFFCALTFSFSVVRESSSE</sequence>
<proteinExistence type="predicted"/>